<organism evidence="2 3">
    <name type="scientific">Albugo candida</name>
    <dbReference type="NCBI Taxonomy" id="65357"/>
    <lineage>
        <taxon>Eukaryota</taxon>
        <taxon>Sar</taxon>
        <taxon>Stramenopiles</taxon>
        <taxon>Oomycota</taxon>
        <taxon>Peronosporomycetes</taxon>
        <taxon>Albuginales</taxon>
        <taxon>Albuginaceae</taxon>
        <taxon>Albugo</taxon>
    </lineage>
</organism>
<feature type="region of interest" description="Disordered" evidence="1">
    <location>
        <begin position="250"/>
        <end position="272"/>
    </location>
</feature>
<reference evidence="2 3" key="1">
    <citation type="submission" date="2012-05" db="EMBL/GenBank/DDBJ databases">
        <title>Recombination and specialization in a pathogen metapopulation.</title>
        <authorList>
            <person name="Gardiner A."/>
            <person name="Kemen E."/>
            <person name="Schultz-Larsen T."/>
            <person name="MacLean D."/>
            <person name="Van Oosterhout C."/>
            <person name="Jones J.D.G."/>
        </authorList>
    </citation>
    <scope>NUCLEOTIDE SEQUENCE [LARGE SCALE GENOMIC DNA]</scope>
    <source>
        <strain evidence="2 3">Ac Nc2</strain>
    </source>
</reference>
<name>A0A024GF06_9STRA</name>
<protein>
    <submittedName>
        <fullName evidence="2">Uncharacterized protein</fullName>
    </submittedName>
</protein>
<sequence length="360" mass="40687">MNSASSLSSKSTTDIIKDARESVAFLDAMLRHSDAFGEAYTFYDKDAHSESMLEGVEHKEDAAFNNDSGNRMENFTESQSSDPSLESYKIEKDIPADFNGEDYNFDSVFNVMLRDLRKDISFLSLRMRDITHTKLCKISSALKACREKCLDKVNSSVEENESLSCPKDTQWYHIMLQITRVAVAVDTIKLLLSHYDEKKVIAALTTSARKFLNRFALESGVEPLLNFPATLTTNNIATVLLDARKSLMTQSTAPDKETESRSAKHPAGDTNVNIQIGSRRDTATTYPSPQSAKRSILHRDGDHLLLNEHVYRYQSRPKARYGLSNFKIQVQSNEMTSNAAMRRQKAMQFSRKLSNQHKCI</sequence>
<evidence type="ECO:0000313" key="3">
    <source>
        <dbReference type="Proteomes" id="UP000053237"/>
    </source>
</evidence>
<feature type="compositionally biased region" description="Polar residues" evidence="1">
    <location>
        <begin position="65"/>
        <end position="84"/>
    </location>
</feature>
<dbReference type="InParanoid" id="A0A024GF06"/>
<dbReference type="Proteomes" id="UP000053237">
    <property type="component" value="Unassembled WGS sequence"/>
</dbReference>
<keyword evidence="3" id="KW-1185">Reference proteome</keyword>
<gene>
    <name evidence="2" type="ORF">BN9_063360</name>
</gene>
<dbReference type="OrthoDB" id="127677at2759"/>
<evidence type="ECO:0000256" key="1">
    <source>
        <dbReference type="SAM" id="MobiDB-lite"/>
    </source>
</evidence>
<proteinExistence type="predicted"/>
<accession>A0A024GF06</accession>
<comment type="caution">
    <text evidence="2">The sequence shown here is derived from an EMBL/GenBank/DDBJ whole genome shotgun (WGS) entry which is preliminary data.</text>
</comment>
<evidence type="ECO:0000313" key="2">
    <source>
        <dbReference type="EMBL" id="CCI45439.1"/>
    </source>
</evidence>
<feature type="region of interest" description="Disordered" evidence="1">
    <location>
        <begin position="64"/>
        <end position="84"/>
    </location>
</feature>
<dbReference type="AlphaFoldDB" id="A0A024GF06"/>
<dbReference type="EMBL" id="CAIX01000098">
    <property type="protein sequence ID" value="CCI45439.1"/>
    <property type="molecule type" value="Genomic_DNA"/>
</dbReference>